<feature type="region of interest" description="Disordered" evidence="5">
    <location>
        <begin position="147"/>
        <end position="171"/>
    </location>
</feature>
<dbReference type="SUPFAM" id="SSF52058">
    <property type="entry name" value="L domain-like"/>
    <property type="match status" value="1"/>
</dbReference>
<dbReference type="Proteomes" id="UP000694865">
    <property type="component" value="Unplaced"/>
</dbReference>
<dbReference type="PROSITE" id="PS51450">
    <property type="entry name" value="LRR"/>
    <property type="match status" value="2"/>
</dbReference>
<proteinExistence type="predicted"/>
<dbReference type="Pfam" id="PF14580">
    <property type="entry name" value="LRR_9"/>
    <property type="match status" value="1"/>
</dbReference>
<dbReference type="GeneID" id="100375747"/>
<dbReference type="InterPro" id="IPR001611">
    <property type="entry name" value="Leu-rich_rpt"/>
</dbReference>
<evidence type="ECO:0000313" key="7">
    <source>
        <dbReference type="RefSeq" id="XP_002741632.1"/>
    </source>
</evidence>
<keyword evidence="3 4" id="KW-0175">Coiled coil</keyword>
<feature type="region of interest" description="Disordered" evidence="5">
    <location>
        <begin position="263"/>
        <end position="293"/>
    </location>
</feature>
<dbReference type="PANTHER" id="PTHR23311:SF5">
    <property type="entry name" value="CENTROSOMAL PROTEIN OF 72 KDA"/>
    <property type="match status" value="1"/>
</dbReference>
<organism evidence="6 7">
    <name type="scientific">Saccoglossus kowalevskii</name>
    <name type="common">Acorn worm</name>
    <dbReference type="NCBI Taxonomy" id="10224"/>
    <lineage>
        <taxon>Eukaryota</taxon>
        <taxon>Metazoa</taxon>
        <taxon>Hemichordata</taxon>
        <taxon>Enteropneusta</taxon>
        <taxon>Harrimaniidae</taxon>
        <taxon>Saccoglossus</taxon>
    </lineage>
</organism>
<dbReference type="Gene3D" id="3.80.10.10">
    <property type="entry name" value="Ribonuclease Inhibitor"/>
    <property type="match status" value="1"/>
</dbReference>
<feature type="coiled-coil region" evidence="4">
    <location>
        <begin position="513"/>
        <end position="619"/>
    </location>
</feature>
<keyword evidence="6" id="KW-1185">Reference proteome</keyword>
<keyword evidence="2" id="KW-0677">Repeat</keyword>
<name>A0ABM0H0R3_SACKO</name>
<dbReference type="RefSeq" id="XP_002741632.1">
    <property type="nucleotide sequence ID" value="XM_002741586.2"/>
</dbReference>
<evidence type="ECO:0000256" key="1">
    <source>
        <dbReference type="ARBA" id="ARBA00022614"/>
    </source>
</evidence>
<feature type="compositionally biased region" description="Polar residues" evidence="5">
    <location>
        <begin position="274"/>
        <end position="287"/>
    </location>
</feature>
<keyword evidence="1" id="KW-0433">Leucine-rich repeat</keyword>
<evidence type="ECO:0000256" key="2">
    <source>
        <dbReference type="ARBA" id="ARBA00022737"/>
    </source>
</evidence>
<dbReference type="PANTHER" id="PTHR23311">
    <property type="entry name" value="HEAT SHOCK REGULATED 2"/>
    <property type="match status" value="1"/>
</dbReference>
<evidence type="ECO:0000256" key="3">
    <source>
        <dbReference type="ARBA" id="ARBA00023054"/>
    </source>
</evidence>
<feature type="region of interest" description="Disordered" evidence="5">
    <location>
        <begin position="394"/>
        <end position="453"/>
    </location>
</feature>
<dbReference type="InterPro" id="IPR055320">
    <property type="entry name" value="CEP72-like"/>
</dbReference>
<accession>A0ABM0H0R3</accession>
<reference evidence="7" key="1">
    <citation type="submission" date="2025-08" db="UniProtKB">
        <authorList>
            <consortium name="RefSeq"/>
        </authorList>
    </citation>
    <scope>IDENTIFICATION</scope>
    <source>
        <tissue evidence="7">Testes</tissue>
    </source>
</reference>
<protein>
    <submittedName>
        <fullName evidence="7">Centrosomal protein of 72 kDa-like isoform X1</fullName>
    </submittedName>
</protein>
<feature type="region of interest" description="Disordered" evidence="5">
    <location>
        <begin position="317"/>
        <end position="336"/>
    </location>
</feature>
<evidence type="ECO:0000256" key="4">
    <source>
        <dbReference type="SAM" id="Coils"/>
    </source>
</evidence>
<evidence type="ECO:0000256" key="5">
    <source>
        <dbReference type="SAM" id="MobiDB-lite"/>
    </source>
</evidence>
<sequence length="700" mass="79973">MALTVTEDWICERVQLKHDNHDDVRSLSLPGTYHEKITYLGHAFRNFRRLKHLDLSRNALISLEGIDHLKILEKLNLYYNNIPTLKELYRLRFNTSLQELDLRLNPVTKDEPDYRLFLVHMLPNLRKLDDRDVRDSERKAALTHFTPDQATELTEHPALPNPEEERQPHPRAEYVKSIGKKSTVLDDDDCEVLDLISRTAGDLGKPRQITGSYAKLPSVEEHAIEDARVLDRAEMMSDAHPYDVRNHLPSTNFPPSPIMTSSLKKDEEPVGNHGNYQSRQIYNQPHSPNRERHPHMLREYTPPRSNTVGILPIITLTPPSPTDKSSPVGKISHHQAHRERMRVQFADEVEQIRKEGDPNIRFGDESKAYTAYTSKANFTPAPQGSLTEIDRKTPMHSQPVRHTDNPTVPSSASHGRDASQSDSRIMLSDVPMSPPTRQRGEPRQLRSTESTIDDVQNISLGEDKDFFEKFLTLVDKYWNGSKSLHKNAKFLNLAKTMLSNHMSDMNTSGITNIDKLKEDLAHFAQENVALRGKLSRVNSSDQGQGNREMKSALDQAYRDLDLLRSRLHQSMEENQRLKSEISSHGSLMASNNAMESKQIGDLSRENELLKQDIERLNVQTKHYSQLQELANMLQESHKSLVSTNDHLLKELSETRSRHSQEVKQLHMSYGELKKTLDWVPHHGGSGSNSNGVGYDNYDIE</sequence>
<evidence type="ECO:0000313" key="6">
    <source>
        <dbReference type="Proteomes" id="UP000694865"/>
    </source>
</evidence>
<dbReference type="InterPro" id="IPR032675">
    <property type="entry name" value="LRR_dom_sf"/>
</dbReference>
<gene>
    <name evidence="7" type="primary">LOC100375747</name>
</gene>